<dbReference type="PANTHER" id="PTHR11660:SF57">
    <property type="entry name" value="SOLUTE CARRIER FAMILY 40 MEMBER"/>
    <property type="match status" value="1"/>
</dbReference>
<proteinExistence type="inferred from homology"/>
<keyword evidence="4 7" id="KW-0812">Transmembrane</keyword>
<name>A0A9D4Z273_ADICA</name>
<keyword evidence="7" id="KW-0406">Ion transport</keyword>
<evidence type="ECO:0000313" key="8">
    <source>
        <dbReference type="EMBL" id="KAI5058958.1"/>
    </source>
</evidence>
<gene>
    <name evidence="8" type="ORF">GOP47_0025277</name>
</gene>
<comment type="similarity">
    <text evidence="2 7">Belongs to the ferroportin (FP) (TC 2.A.100) family. SLC40A subfamily.</text>
</comment>
<dbReference type="Pfam" id="PF06963">
    <property type="entry name" value="FPN1"/>
    <property type="match status" value="1"/>
</dbReference>
<accession>A0A9D4Z273</accession>
<sequence length="521" mass="57134">MEEDGDCQPLTAATSAPSIEYQEAGQSSRARSLAYLYLSHFLTRWGSRMWEFGVGLFMISVWPNSLVLTSIYGLVEDLAIVSMGVTVGNWVDKNPRLKVLWISLGTRNGSVLASAIALSILLSYHNLILRQNIIFIGLIVLTNFFGGISAISGLATNIAVERDWVLAIADGQRLATLTELNSAMRGIDLTCKLLAPVLVGIIMSYLSVRAAAVLLCVWNVLSIYFEYYLLKCLYNASPELQQERLVVSNSDDLEKHALSIDEENLEPVTGTLVGTCGHQEKTVDETNDRLQGDRTNPTSSFWRPGEKMRHWASNLHQCALHLPFVEGLRVYAAQEMLLAAVALAILHFTVLSFGSLMTATLSWRGVPSSILGLVRGLSALVGICATLAYPKIQGRIQTIRTGLRSIVMQWSFLSLCVVSNWLSSITASSALLMGGVAVSRFGLWMFDLAVLQLMQESTPEHERGIVGGVQNSVQSFLEMLSFVAGMLISKPKDFDKLISLKIRYARQTWGAAAHAGGIKRS</sequence>
<evidence type="ECO:0000256" key="7">
    <source>
        <dbReference type="RuleBase" id="RU365065"/>
    </source>
</evidence>
<evidence type="ECO:0000256" key="4">
    <source>
        <dbReference type="ARBA" id="ARBA00022692"/>
    </source>
</evidence>
<comment type="caution">
    <text evidence="8">The sequence shown here is derived from an EMBL/GenBank/DDBJ whole genome shotgun (WGS) entry which is preliminary data.</text>
</comment>
<dbReference type="GO" id="GO:0016020">
    <property type="term" value="C:membrane"/>
    <property type="evidence" value="ECO:0007669"/>
    <property type="project" value="UniProtKB-SubCell"/>
</dbReference>
<feature type="transmembrane region" description="Helical" evidence="7">
    <location>
        <begin position="133"/>
        <end position="155"/>
    </location>
</feature>
<feature type="transmembrane region" description="Helical" evidence="7">
    <location>
        <begin position="99"/>
        <end position="121"/>
    </location>
</feature>
<dbReference type="Proteomes" id="UP000886520">
    <property type="component" value="Chromosome 25"/>
</dbReference>
<dbReference type="PANTHER" id="PTHR11660">
    <property type="entry name" value="SOLUTE CARRIER FAMILY 40 MEMBER"/>
    <property type="match status" value="1"/>
</dbReference>
<feature type="transmembrane region" description="Helical" evidence="7">
    <location>
        <begin position="337"/>
        <end position="357"/>
    </location>
</feature>
<dbReference type="InterPro" id="IPR009716">
    <property type="entry name" value="Ferroportin-1"/>
</dbReference>
<organism evidence="8 9">
    <name type="scientific">Adiantum capillus-veneris</name>
    <name type="common">Maidenhair fern</name>
    <dbReference type="NCBI Taxonomy" id="13818"/>
    <lineage>
        <taxon>Eukaryota</taxon>
        <taxon>Viridiplantae</taxon>
        <taxon>Streptophyta</taxon>
        <taxon>Embryophyta</taxon>
        <taxon>Tracheophyta</taxon>
        <taxon>Polypodiopsida</taxon>
        <taxon>Polypodiidae</taxon>
        <taxon>Polypodiales</taxon>
        <taxon>Pteridineae</taxon>
        <taxon>Pteridaceae</taxon>
        <taxon>Vittarioideae</taxon>
        <taxon>Adiantum</taxon>
    </lineage>
</organism>
<feature type="transmembrane region" description="Helical" evidence="7">
    <location>
        <begin position="52"/>
        <end position="75"/>
    </location>
</feature>
<keyword evidence="9" id="KW-1185">Reference proteome</keyword>
<evidence type="ECO:0000256" key="5">
    <source>
        <dbReference type="ARBA" id="ARBA00022989"/>
    </source>
</evidence>
<evidence type="ECO:0000256" key="2">
    <source>
        <dbReference type="ARBA" id="ARBA00006279"/>
    </source>
</evidence>
<feature type="transmembrane region" description="Helical" evidence="7">
    <location>
        <begin position="369"/>
        <end position="389"/>
    </location>
</feature>
<keyword evidence="6 7" id="KW-0472">Membrane</keyword>
<feature type="transmembrane region" description="Helical" evidence="7">
    <location>
        <begin position="401"/>
        <end position="422"/>
    </location>
</feature>
<keyword evidence="3 7" id="KW-0813">Transport</keyword>
<dbReference type="Gene3D" id="1.20.1250.20">
    <property type="entry name" value="MFS general substrate transporter like domains"/>
    <property type="match status" value="1"/>
</dbReference>
<dbReference type="OrthoDB" id="648861at2759"/>
<comment type="function">
    <text evidence="7">May be involved in iron transport and iron homeostasis.</text>
</comment>
<evidence type="ECO:0000256" key="6">
    <source>
        <dbReference type="ARBA" id="ARBA00023136"/>
    </source>
</evidence>
<dbReference type="EMBL" id="JABFUD020000025">
    <property type="protein sequence ID" value="KAI5058958.1"/>
    <property type="molecule type" value="Genomic_DNA"/>
</dbReference>
<dbReference type="AlphaFoldDB" id="A0A9D4Z273"/>
<protein>
    <recommendedName>
        <fullName evidence="7">Solute carrier family 40 member</fullName>
    </recommendedName>
</protein>
<keyword evidence="5 7" id="KW-1133">Transmembrane helix</keyword>
<evidence type="ECO:0000256" key="1">
    <source>
        <dbReference type="ARBA" id="ARBA00004141"/>
    </source>
</evidence>
<dbReference type="CDD" id="cd17480">
    <property type="entry name" value="MFS_SLC40A1_like"/>
    <property type="match status" value="1"/>
</dbReference>
<feature type="transmembrane region" description="Helical" evidence="7">
    <location>
        <begin position="193"/>
        <end position="221"/>
    </location>
</feature>
<dbReference type="GO" id="GO:0005381">
    <property type="term" value="F:iron ion transmembrane transporter activity"/>
    <property type="evidence" value="ECO:0007669"/>
    <property type="project" value="UniProtKB-UniRule"/>
</dbReference>
<dbReference type="SUPFAM" id="SSF103473">
    <property type="entry name" value="MFS general substrate transporter"/>
    <property type="match status" value="1"/>
</dbReference>
<evidence type="ECO:0000313" key="9">
    <source>
        <dbReference type="Proteomes" id="UP000886520"/>
    </source>
</evidence>
<comment type="subcellular location">
    <subcellularLocation>
        <location evidence="1 7">Membrane</location>
        <topology evidence="1 7">Multi-pass membrane protein</topology>
    </subcellularLocation>
</comment>
<reference evidence="8" key="1">
    <citation type="submission" date="2021-01" db="EMBL/GenBank/DDBJ databases">
        <title>Adiantum capillus-veneris genome.</title>
        <authorList>
            <person name="Fang Y."/>
            <person name="Liao Q."/>
        </authorList>
    </citation>
    <scope>NUCLEOTIDE SEQUENCE</scope>
    <source>
        <strain evidence="8">H3</strain>
        <tissue evidence="8">Leaf</tissue>
    </source>
</reference>
<dbReference type="InterPro" id="IPR036259">
    <property type="entry name" value="MFS_trans_sf"/>
</dbReference>
<comment type="caution">
    <text evidence="7">Lacks conserved residue(s) required for the propagation of feature annotation.</text>
</comment>
<evidence type="ECO:0000256" key="3">
    <source>
        <dbReference type="ARBA" id="ARBA00022448"/>
    </source>
</evidence>